<name>A0A420MSP4_FUSOX</name>
<evidence type="ECO:0000313" key="7">
    <source>
        <dbReference type="EMBL" id="RKK71052.1"/>
    </source>
</evidence>
<keyword evidence="3" id="KW-0328">Glycosyltransferase</keyword>
<accession>A0A420MSP4</accession>
<comment type="subcellular location">
    <subcellularLocation>
        <location evidence="1">Cell membrane</location>
    </subcellularLocation>
</comment>
<dbReference type="EMBL" id="MRCX01000122">
    <property type="protein sequence ID" value="RKK71052.1"/>
    <property type="molecule type" value="Genomic_DNA"/>
</dbReference>
<dbReference type="VEuPathDB" id="FungiDB:FOMG_02430"/>
<gene>
    <name evidence="7" type="ORF">BFJ69_g11325</name>
</gene>
<dbReference type="AlphaFoldDB" id="A0A420MSP4"/>
<dbReference type="VEuPathDB" id="FungiDB:FOC4_g10005607"/>
<keyword evidence="2" id="KW-1003">Cell membrane</keyword>
<dbReference type="PANTHER" id="PTHR22913">
    <property type="entry name" value="HYALURONAN SYNTHASE"/>
    <property type="match status" value="1"/>
</dbReference>
<keyword evidence="5" id="KW-0472">Membrane</keyword>
<evidence type="ECO:0000313" key="8">
    <source>
        <dbReference type="Proteomes" id="UP000285084"/>
    </source>
</evidence>
<sequence length="455" mass="50707">MLPSITASHCKRNPNVHTSDIRNTTYVNFVRSVTIPSGTTYRYVFAPPSDTTKPYLLFIHGFPETSYEWSHQITYFTEQGYGVIVPDLLGCGGTDTPRALTLYGFKNMAADVGQILDCEGVEKVIGVSHDLGSPLLSRFVINQPSRFTAVAFLGNGYFPPAARVDAAGVDFINEAALARFGYETVGFWSFNNEENAAKVFDQHLESFSTLSFTRNTSLWIDHLAPTGAIRQWLMQDKMATDIFVSRARMEQWKTIIRENGGMDGPLRWYKAMIAGVNNPTEEAHAQEGNNVYYFDLLSCYCGDARHLSSCGRQILIRWCWKRTLKRTISTIAGDPAVGGASSGLAVYNGDDMVVTRLAATVYWTELYLTRSTPACTATSDCQSGPCTAFRLSALSAILMPWYMQKVFGKRMIVNEDRHLTTNLLVCGWGVVFASDVLTVAETPTTVTRWLRQQIR</sequence>
<dbReference type="InterPro" id="IPR000073">
    <property type="entry name" value="AB_hydrolase_1"/>
</dbReference>
<keyword evidence="4" id="KW-0808">Transferase</keyword>
<evidence type="ECO:0000259" key="6">
    <source>
        <dbReference type="Pfam" id="PF00561"/>
    </source>
</evidence>
<evidence type="ECO:0000256" key="5">
    <source>
        <dbReference type="ARBA" id="ARBA00023136"/>
    </source>
</evidence>
<dbReference type="VEuPathDB" id="FungiDB:FOXG_18871"/>
<dbReference type="SUPFAM" id="SSF53448">
    <property type="entry name" value="Nucleotide-diphospho-sugar transferases"/>
    <property type="match status" value="1"/>
</dbReference>
<dbReference type="InterPro" id="IPR000639">
    <property type="entry name" value="Epox_hydrolase-like"/>
</dbReference>
<dbReference type="Pfam" id="PF00561">
    <property type="entry name" value="Abhydrolase_1"/>
    <property type="match status" value="1"/>
</dbReference>
<dbReference type="VEuPathDB" id="FungiDB:FOZG_14398"/>
<dbReference type="VEuPathDB" id="FungiDB:FOC1_h10017350"/>
<comment type="caution">
    <text evidence="7">The sequence shown here is derived from an EMBL/GenBank/DDBJ whole genome shotgun (WGS) entry which is preliminary data.</text>
</comment>
<dbReference type="PRINTS" id="PR00412">
    <property type="entry name" value="EPOXHYDRLASE"/>
</dbReference>
<evidence type="ECO:0000256" key="4">
    <source>
        <dbReference type="ARBA" id="ARBA00022679"/>
    </source>
</evidence>
<dbReference type="GO" id="GO:0050501">
    <property type="term" value="F:hyaluronan synthase activity"/>
    <property type="evidence" value="ECO:0007669"/>
    <property type="project" value="TreeGrafter"/>
</dbReference>
<dbReference type="InterPro" id="IPR029058">
    <property type="entry name" value="AB_hydrolase_fold"/>
</dbReference>
<dbReference type="GO" id="GO:0005886">
    <property type="term" value="C:plasma membrane"/>
    <property type="evidence" value="ECO:0007669"/>
    <property type="project" value="UniProtKB-SubCell"/>
</dbReference>
<feature type="domain" description="AB hydrolase-1" evidence="6">
    <location>
        <begin position="55"/>
        <end position="158"/>
    </location>
</feature>
<dbReference type="PANTHER" id="PTHR22913:SF12">
    <property type="entry name" value="MANNURONAN SYNTHASE"/>
    <property type="match status" value="1"/>
</dbReference>
<dbReference type="VEuPathDB" id="FungiDB:FOC1_g10005729"/>
<dbReference type="VEuPathDB" id="FungiDB:FOIG_13351"/>
<evidence type="ECO:0000256" key="1">
    <source>
        <dbReference type="ARBA" id="ARBA00004236"/>
    </source>
</evidence>
<dbReference type="VEuPathDB" id="FungiDB:FOC4_h10017210"/>
<dbReference type="VEuPathDB" id="FungiDB:FOIG_08510"/>
<protein>
    <recommendedName>
        <fullName evidence="6">AB hydrolase-1 domain-containing protein</fullName>
    </recommendedName>
</protein>
<dbReference type="InterPro" id="IPR029044">
    <property type="entry name" value="Nucleotide-diphossugar_trans"/>
</dbReference>
<dbReference type="GO" id="GO:0030213">
    <property type="term" value="P:hyaluronan biosynthetic process"/>
    <property type="evidence" value="ECO:0007669"/>
    <property type="project" value="TreeGrafter"/>
</dbReference>
<dbReference type="Gene3D" id="3.40.50.1820">
    <property type="entry name" value="alpha/beta hydrolase"/>
    <property type="match status" value="1"/>
</dbReference>
<evidence type="ECO:0000256" key="2">
    <source>
        <dbReference type="ARBA" id="ARBA00022475"/>
    </source>
</evidence>
<organism evidence="7 8">
    <name type="scientific">Fusarium oxysporum</name>
    <name type="common">Fusarium vascular wilt</name>
    <dbReference type="NCBI Taxonomy" id="5507"/>
    <lineage>
        <taxon>Eukaryota</taxon>
        <taxon>Fungi</taxon>
        <taxon>Dikarya</taxon>
        <taxon>Ascomycota</taxon>
        <taxon>Pezizomycotina</taxon>
        <taxon>Sordariomycetes</taxon>
        <taxon>Hypocreomycetidae</taxon>
        <taxon>Hypocreales</taxon>
        <taxon>Nectriaceae</taxon>
        <taxon>Fusarium</taxon>
        <taxon>Fusarium oxysporum species complex</taxon>
    </lineage>
</organism>
<dbReference type="GO" id="GO:0085029">
    <property type="term" value="P:extracellular matrix assembly"/>
    <property type="evidence" value="ECO:0007669"/>
    <property type="project" value="TreeGrafter"/>
</dbReference>
<evidence type="ECO:0000256" key="3">
    <source>
        <dbReference type="ARBA" id="ARBA00022676"/>
    </source>
</evidence>
<reference evidence="7 8" key="1">
    <citation type="journal article" date="2018" name="Sci. Rep.">
        <title>Characterisation of pathogen-specific regions and novel effector candidates in Fusarium oxysporum f. sp. cepae.</title>
        <authorList>
            <person name="Armitage A.D."/>
            <person name="Taylor A."/>
            <person name="Sobczyk M.K."/>
            <person name="Baxter L."/>
            <person name="Greenfield B.P."/>
            <person name="Bates H.J."/>
            <person name="Wilson F."/>
            <person name="Jackson A.C."/>
            <person name="Ott S."/>
            <person name="Harrison R.J."/>
            <person name="Clarkson J.P."/>
        </authorList>
    </citation>
    <scope>NUCLEOTIDE SEQUENCE [LARGE SCALE GENOMIC DNA]</scope>
    <source>
        <strain evidence="7 8">Fo_A13</strain>
    </source>
</reference>
<dbReference type="SUPFAM" id="SSF53474">
    <property type="entry name" value="alpha/beta-Hydrolases"/>
    <property type="match status" value="1"/>
</dbReference>
<dbReference type="VEuPathDB" id="FungiDB:HZS61_010860"/>
<proteinExistence type="predicted"/>
<dbReference type="Proteomes" id="UP000285084">
    <property type="component" value="Unassembled WGS sequence"/>
</dbReference>